<comment type="similarity">
    <text evidence="8 9">Belongs to the TRAP transporter small permease family.</text>
</comment>
<name>A0ABS9QK67_9HYPH</name>
<feature type="transmembrane region" description="Helical" evidence="9">
    <location>
        <begin position="135"/>
        <end position="153"/>
    </location>
</feature>
<gene>
    <name evidence="11" type="ORF">L4923_22655</name>
</gene>
<comment type="function">
    <text evidence="9">Part of the tripartite ATP-independent periplasmic (TRAP) transport system.</text>
</comment>
<evidence type="ECO:0000313" key="11">
    <source>
        <dbReference type="EMBL" id="MCG7507844.1"/>
    </source>
</evidence>
<keyword evidence="5 9" id="KW-0812">Transmembrane</keyword>
<evidence type="ECO:0000256" key="2">
    <source>
        <dbReference type="ARBA" id="ARBA00022448"/>
    </source>
</evidence>
<evidence type="ECO:0000256" key="4">
    <source>
        <dbReference type="ARBA" id="ARBA00022519"/>
    </source>
</evidence>
<feature type="domain" description="Tripartite ATP-independent periplasmic transporters DctQ component" evidence="10">
    <location>
        <begin position="29"/>
        <end position="160"/>
    </location>
</feature>
<evidence type="ECO:0000256" key="3">
    <source>
        <dbReference type="ARBA" id="ARBA00022475"/>
    </source>
</evidence>
<evidence type="ECO:0000256" key="8">
    <source>
        <dbReference type="ARBA" id="ARBA00038436"/>
    </source>
</evidence>
<reference evidence="11 12" key="1">
    <citation type="submission" date="2022-02" db="EMBL/GenBank/DDBJ databases">
        <title>Draft genome sequence of Mezorhizobium retamae strain IRAMC:0171 isolated from Retama raetam nodules.</title>
        <authorList>
            <person name="Bengaied R."/>
            <person name="Sbissi I."/>
            <person name="Huber K."/>
            <person name="Ghodbane F."/>
            <person name="Nouioui I."/>
            <person name="Tarhouni M."/>
            <person name="Gtari M."/>
        </authorList>
    </citation>
    <scope>NUCLEOTIDE SEQUENCE [LARGE SCALE GENOMIC DNA]</scope>
    <source>
        <strain evidence="11 12">IRAMC:0171</strain>
    </source>
</reference>
<sequence>MEFLRLLAAIHDRLSRAGFAIAAVVLMVMTISYCFEVVSRYFFNSPTIWASPLVSYGLCASIFLALPDLARQGAHVSIDLHDQLVSPKVGALLLTATRLVSGFACFVGALITGAQMLSEYRMDVWTNTYLPIPKWWLFIVISYGLLSACLYFFRQAFGDLPQPSPEPANQESMAK</sequence>
<evidence type="ECO:0000256" key="1">
    <source>
        <dbReference type="ARBA" id="ARBA00004429"/>
    </source>
</evidence>
<keyword evidence="3" id="KW-1003">Cell membrane</keyword>
<evidence type="ECO:0000256" key="7">
    <source>
        <dbReference type="ARBA" id="ARBA00023136"/>
    </source>
</evidence>
<comment type="subcellular location">
    <subcellularLocation>
        <location evidence="1 9">Cell inner membrane</location>
        <topology evidence="1 9">Multi-pass membrane protein</topology>
    </subcellularLocation>
</comment>
<protein>
    <recommendedName>
        <fullName evidence="9">TRAP transporter small permease protein</fullName>
    </recommendedName>
</protein>
<dbReference type="EMBL" id="JAKREW010000030">
    <property type="protein sequence ID" value="MCG7507844.1"/>
    <property type="molecule type" value="Genomic_DNA"/>
</dbReference>
<dbReference type="InterPro" id="IPR007387">
    <property type="entry name" value="TRAP_DctQ"/>
</dbReference>
<proteinExistence type="inferred from homology"/>
<keyword evidence="12" id="KW-1185">Reference proteome</keyword>
<feature type="transmembrane region" description="Helical" evidence="9">
    <location>
        <begin position="91"/>
        <end position="115"/>
    </location>
</feature>
<evidence type="ECO:0000256" key="6">
    <source>
        <dbReference type="ARBA" id="ARBA00022989"/>
    </source>
</evidence>
<dbReference type="Proteomes" id="UP001201701">
    <property type="component" value="Unassembled WGS sequence"/>
</dbReference>
<comment type="caution">
    <text evidence="11">The sequence shown here is derived from an EMBL/GenBank/DDBJ whole genome shotgun (WGS) entry which is preliminary data.</text>
</comment>
<dbReference type="PANTHER" id="PTHR35011">
    <property type="entry name" value="2,3-DIKETO-L-GULONATE TRAP TRANSPORTER SMALL PERMEASE PROTEIN YIAM"/>
    <property type="match status" value="1"/>
</dbReference>
<evidence type="ECO:0000256" key="5">
    <source>
        <dbReference type="ARBA" id="ARBA00022692"/>
    </source>
</evidence>
<evidence type="ECO:0000256" key="9">
    <source>
        <dbReference type="RuleBase" id="RU369079"/>
    </source>
</evidence>
<evidence type="ECO:0000313" key="12">
    <source>
        <dbReference type="Proteomes" id="UP001201701"/>
    </source>
</evidence>
<feature type="transmembrane region" description="Helical" evidence="9">
    <location>
        <begin position="49"/>
        <end position="70"/>
    </location>
</feature>
<keyword evidence="2 9" id="KW-0813">Transport</keyword>
<feature type="transmembrane region" description="Helical" evidence="9">
    <location>
        <begin position="20"/>
        <end position="43"/>
    </location>
</feature>
<organism evidence="11 12">
    <name type="scientific">Mesorhizobium retamae</name>
    <dbReference type="NCBI Taxonomy" id="2912854"/>
    <lineage>
        <taxon>Bacteria</taxon>
        <taxon>Pseudomonadati</taxon>
        <taxon>Pseudomonadota</taxon>
        <taxon>Alphaproteobacteria</taxon>
        <taxon>Hyphomicrobiales</taxon>
        <taxon>Phyllobacteriaceae</taxon>
        <taxon>Mesorhizobium</taxon>
    </lineage>
</organism>
<keyword evidence="7 9" id="KW-0472">Membrane</keyword>
<dbReference type="Pfam" id="PF04290">
    <property type="entry name" value="DctQ"/>
    <property type="match status" value="1"/>
</dbReference>
<evidence type="ECO:0000259" key="10">
    <source>
        <dbReference type="Pfam" id="PF04290"/>
    </source>
</evidence>
<comment type="subunit">
    <text evidence="9">The complex comprises the extracytoplasmic solute receptor protein and the two transmembrane proteins.</text>
</comment>
<keyword evidence="6 9" id="KW-1133">Transmembrane helix</keyword>
<accession>A0ABS9QK67</accession>
<dbReference type="InterPro" id="IPR055348">
    <property type="entry name" value="DctQ"/>
</dbReference>
<dbReference type="RefSeq" id="WP_239369364.1">
    <property type="nucleotide sequence ID" value="NZ_JAKREW010000030.1"/>
</dbReference>
<dbReference type="PANTHER" id="PTHR35011:SF10">
    <property type="entry name" value="TRAP TRANSPORTER SMALL PERMEASE PROTEIN"/>
    <property type="match status" value="1"/>
</dbReference>
<keyword evidence="4 9" id="KW-0997">Cell inner membrane</keyword>